<accession>A0A2Y9BQ14</accession>
<dbReference type="InterPro" id="IPR003593">
    <property type="entry name" value="AAA+_ATPase"/>
</dbReference>
<name>A0A2Y9BQ14_9MICO</name>
<keyword evidence="4" id="KW-1185">Reference proteome</keyword>
<sequence>MVAVTRRAAKTGAEPIAEELVSLRRTVETRKARKARQRQEQDARPSRAERKQEKAELREEMRHRPGPRGWRGPGNGSSVVLQDPPQWRSSTAQTCGLWPWSAASGAPTVGVPLGTGRNGSAAVCGDPISWFQRAKLISNPSAFILGVPGLGKSTLARRWAVGLAARGVLPVALGDLKPDHVDIIERIGGQVIKLGPGLGAINVLDPGEASAASRLLSGSAREVILADSRARRRTMLEALLTIVRHSEPSDHEMNLVDEVLRLLDERHNGVPVMGDMLQVIKEAPETLRAVAVDRGRLDTYYERVDDLERSLVGLANPDGRWGIFGRQTSVPMRRDRPCVYDVSSLYQKDDSVEAAALLACWSSGFATINVANELAAAGVEPQRHYFIILDELWKAIRSGKGMVDRIDGLTRLNRNIGVGQVMISHTMADLEALADPEDVKKAKGFVERAGMVCLAGLPSAEMPLLSTAVALSDVEKRTLVEWTAPGAWDAETGEETDPPGRGWFLLKVGHRPGVPVRVGLTDAERGVNDTNKKWHEQSRIGQGGQGQEGAA</sequence>
<dbReference type="InterPro" id="IPR027417">
    <property type="entry name" value="P-loop_NTPase"/>
</dbReference>
<protein>
    <recommendedName>
        <fullName evidence="2">AAA+ ATPase domain-containing protein</fullName>
    </recommendedName>
</protein>
<evidence type="ECO:0000313" key="4">
    <source>
        <dbReference type="Proteomes" id="UP000250028"/>
    </source>
</evidence>
<organism evidence="3 4">
    <name type="scientific">Branchiibius hedensis</name>
    <dbReference type="NCBI Taxonomy" id="672460"/>
    <lineage>
        <taxon>Bacteria</taxon>
        <taxon>Bacillati</taxon>
        <taxon>Actinomycetota</taxon>
        <taxon>Actinomycetes</taxon>
        <taxon>Micrococcales</taxon>
        <taxon>Dermacoccaceae</taxon>
        <taxon>Branchiibius</taxon>
    </lineage>
</organism>
<evidence type="ECO:0000313" key="3">
    <source>
        <dbReference type="EMBL" id="SSA59112.1"/>
    </source>
</evidence>
<feature type="compositionally biased region" description="Basic and acidic residues" evidence="1">
    <location>
        <begin position="37"/>
        <end position="63"/>
    </location>
</feature>
<feature type="compositionally biased region" description="Basic and acidic residues" evidence="1">
    <location>
        <begin position="522"/>
        <end position="538"/>
    </location>
</feature>
<dbReference type="SMART" id="SM00382">
    <property type="entry name" value="AAA"/>
    <property type="match status" value="1"/>
</dbReference>
<evidence type="ECO:0000259" key="2">
    <source>
        <dbReference type="SMART" id="SM00382"/>
    </source>
</evidence>
<feature type="region of interest" description="Disordered" evidence="1">
    <location>
        <begin position="26"/>
        <end position="84"/>
    </location>
</feature>
<dbReference type="Proteomes" id="UP000250028">
    <property type="component" value="Unassembled WGS sequence"/>
</dbReference>
<feature type="compositionally biased region" description="Gly residues" evidence="1">
    <location>
        <begin position="541"/>
        <end position="551"/>
    </location>
</feature>
<reference evidence="4" key="1">
    <citation type="submission" date="2016-10" db="EMBL/GenBank/DDBJ databases">
        <authorList>
            <person name="Varghese N."/>
            <person name="Submissions S."/>
        </authorList>
    </citation>
    <scope>NUCLEOTIDE SEQUENCE [LARGE SCALE GENOMIC DNA]</scope>
    <source>
        <strain evidence="4">DSM 22951</strain>
    </source>
</reference>
<gene>
    <name evidence="3" type="ORF">SAMN04489750_3927</name>
</gene>
<dbReference type="Gene3D" id="3.40.50.300">
    <property type="entry name" value="P-loop containing nucleotide triphosphate hydrolases"/>
    <property type="match status" value="2"/>
</dbReference>
<feature type="region of interest" description="Disordered" evidence="1">
    <location>
        <begin position="520"/>
        <end position="551"/>
    </location>
</feature>
<proteinExistence type="predicted"/>
<dbReference type="AlphaFoldDB" id="A0A2Y9BQ14"/>
<dbReference type="SUPFAM" id="SSF52540">
    <property type="entry name" value="P-loop containing nucleoside triphosphate hydrolases"/>
    <property type="match status" value="1"/>
</dbReference>
<evidence type="ECO:0000256" key="1">
    <source>
        <dbReference type="SAM" id="MobiDB-lite"/>
    </source>
</evidence>
<feature type="domain" description="AAA+ ATPase" evidence="2">
    <location>
        <begin position="138"/>
        <end position="305"/>
    </location>
</feature>
<dbReference type="EMBL" id="UESZ01000003">
    <property type="protein sequence ID" value="SSA59112.1"/>
    <property type="molecule type" value="Genomic_DNA"/>
</dbReference>